<accession>A0A9P4HIH6</accession>
<dbReference type="EMBL" id="ML978162">
    <property type="protein sequence ID" value="KAF2034194.1"/>
    <property type="molecule type" value="Genomic_DNA"/>
</dbReference>
<evidence type="ECO:0008006" key="3">
    <source>
        <dbReference type="Google" id="ProtNLM"/>
    </source>
</evidence>
<gene>
    <name evidence="1" type="ORF">EK21DRAFT_85637</name>
</gene>
<dbReference type="OrthoDB" id="3774633at2759"/>
<organism evidence="1 2">
    <name type="scientific">Setomelanomma holmii</name>
    <dbReference type="NCBI Taxonomy" id="210430"/>
    <lineage>
        <taxon>Eukaryota</taxon>
        <taxon>Fungi</taxon>
        <taxon>Dikarya</taxon>
        <taxon>Ascomycota</taxon>
        <taxon>Pezizomycotina</taxon>
        <taxon>Dothideomycetes</taxon>
        <taxon>Pleosporomycetidae</taxon>
        <taxon>Pleosporales</taxon>
        <taxon>Pleosporineae</taxon>
        <taxon>Phaeosphaeriaceae</taxon>
        <taxon>Setomelanomma</taxon>
    </lineage>
</organism>
<dbReference type="AlphaFoldDB" id="A0A9P4HIH6"/>
<evidence type="ECO:0000313" key="2">
    <source>
        <dbReference type="Proteomes" id="UP000799777"/>
    </source>
</evidence>
<evidence type="ECO:0000313" key="1">
    <source>
        <dbReference type="EMBL" id="KAF2034194.1"/>
    </source>
</evidence>
<dbReference type="GO" id="GO:0003676">
    <property type="term" value="F:nucleic acid binding"/>
    <property type="evidence" value="ECO:0007669"/>
    <property type="project" value="InterPro"/>
</dbReference>
<keyword evidence="2" id="KW-1185">Reference proteome</keyword>
<dbReference type="InterPro" id="IPR036397">
    <property type="entry name" value="RNaseH_sf"/>
</dbReference>
<dbReference type="Gene3D" id="3.30.420.10">
    <property type="entry name" value="Ribonuclease H-like superfamily/Ribonuclease H"/>
    <property type="match status" value="1"/>
</dbReference>
<proteinExistence type="predicted"/>
<dbReference type="Proteomes" id="UP000799777">
    <property type="component" value="Unassembled WGS sequence"/>
</dbReference>
<reference evidence="1" key="1">
    <citation type="journal article" date="2020" name="Stud. Mycol.">
        <title>101 Dothideomycetes genomes: a test case for predicting lifestyles and emergence of pathogens.</title>
        <authorList>
            <person name="Haridas S."/>
            <person name="Albert R."/>
            <person name="Binder M."/>
            <person name="Bloem J."/>
            <person name="Labutti K."/>
            <person name="Salamov A."/>
            <person name="Andreopoulos B."/>
            <person name="Baker S."/>
            <person name="Barry K."/>
            <person name="Bills G."/>
            <person name="Bluhm B."/>
            <person name="Cannon C."/>
            <person name="Castanera R."/>
            <person name="Culley D."/>
            <person name="Daum C."/>
            <person name="Ezra D."/>
            <person name="Gonzalez J."/>
            <person name="Henrissat B."/>
            <person name="Kuo A."/>
            <person name="Liang C."/>
            <person name="Lipzen A."/>
            <person name="Lutzoni F."/>
            <person name="Magnuson J."/>
            <person name="Mondo S."/>
            <person name="Nolan M."/>
            <person name="Ohm R."/>
            <person name="Pangilinan J."/>
            <person name="Park H.-J."/>
            <person name="Ramirez L."/>
            <person name="Alfaro M."/>
            <person name="Sun H."/>
            <person name="Tritt A."/>
            <person name="Yoshinaga Y."/>
            <person name="Zwiers L.-H."/>
            <person name="Turgeon B."/>
            <person name="Goodwin S."/>
            <person name="Spatafora J."/>
            <person name="Crous P."/>
            <person name="Grigoriev I."/>
        </authorList>
    </citation>
    <scope>NUCLEOTIDE SEQUENCE</scope>
    <source>
        <strain evidence="1">CBS 110217</strain>
    </source>
</reference>
<protein>
    <recommendedName>
        <fullName evidence="3">Tc1-like transposase DDE domain-containing protein</fullName>
    </recommendedName>
</protein>
<comment type="caution">
    <text evidence="1">The sequence shown here is derived from an EMBL/GenBank/DDBJ whole genome shotgun (WGS) entry which is preliminary data.</text>
</comment>
<sequence>MSISTFENVMYKAGYCRHGTPAQIGDQRGLIRTWCRDDEVYNQDVKKDRKAPGAALQFFGAFRYNNKGPCHVYYHETQEEIDEGERALEWENLVTKAQSNSSQLTARAALQVLKESDVNLRRSTRKLQHVKKHDYHRGIRGRGGVDGYRHREGALKKVVPWIQAMKHQGLECKLLEDRAPAHKSRIANDYLTVEQVEKIGWAGHSPDVNATEHAWPLLRKHVTRKFTPSKSELECEQQWIVLWEALPIEAINRWVDQVPEMVRRIIRNGGNNNFHG</sequence>
<name>A0A9P4HIH6_9PLEO</name>